<dbReference type="Proteomes" id="UP001314263">
    <property type="component" value="Unassembled WGS sequence"/>
</dbReference>
<evidence type="ECO:0000259" key="3">
    <source>
        <dbReference type="PROSITE" id="PS50142"/>
    </source>
</evidence>
<dbReference type="InterPro" id="IPR036389">
    <property type="entry name" value="RNase_III_sf"/>
</dbReference>
<dbReference type="Gene3D" id="1.10.1520.10">
    <property type="entry name" value="Ribonuclease III domain"/>
    <property type="match status" value="1"/>
</dbReference>
<dbReference type="Pfam" id="PF00636">
    <property type="entry name" value="Ribonuclease_3"/>
    <property type="match status" value="1"/>
</dbReference>
<dbReference type="SUPFAM" id="SSF69065">
    <property type="entry name" value="RNase III domain-like"/>
    <property type="match status" value="1"/>
</dbReference>
<keyword evidence="5" id="KW-1185">Reference proteome</keyword>
<accession>A0AAV1I7S4</accession>
<protein>
    <recommendedName>
        <fullName evidence="3">RNase III domain-containing protein</fullName>
    </recommendedName>
</protein>
<dbReference type="SMART" id="SM00535">
    <property type="entry name" value="RIBOc"/>
    <property type="match status" value="1"/>
</dbReference>
<dbReference type="GO" id="GO:0004525">
    <property type="term" value="F:ribonuclease III activity"/>
    <property type="evidence" value="ECO:0007669"/>
    <property type="project" value="InterPro"/>
</dbReference>
<dbReference type="PANTHER" id="PTHR14950">
    <property type="entry name" value="DICER-RELATED"/>
    <property type="match status" value="1"/>
</dbReference>
<feature type="domain" description="RNase III" evidence="3">
    <location>
        <begin position="11"/>
        <end position="133"/>
    </location>
</feature>
<dbReference type="CDD" id="cd00593">
    <property type="entry name" value="RIBOc"/>
    <property type="match status" value="1"/>
</dbReference>
<evidence type="ECO:0000313" key="4">
    <source>
        <dbReference type="EMBL" id="CAK0781093.1"/>
    </source>
</evidence>
<dbReference type="EMBL" id="CAUYUE010000006">
    <property type="protein sequence ID" value="CAK0781093.1"/>
    <property type="molecule type" value="Genomic_DNA"/>
</dbReference>
<feature type="region of interest" description="Disordered" evidence="2">
    <location>
        <begin position="168"/>
        <end position="197"/>
    </location>
</feature>
<sequence>MAAFGPTEEQLAAVQKDLGYTFRDKWLLRQAFIHASAGEFNGLRLAWIGDAVMGMVVTQLVFASTLSGDCETLHNRRKVMVTREFCAEACRKMKWHNYAIVGKGYAKMDTDITMNMQGELFEAVWGAQFVDSNGDYAAVMASYERNFPLKDLAPVFAEIEAARKETEEARAAAKKGKGKKHAAADEPSGEPGTPTIAEGYQDTIAKVLNGLLGDTADAPEFPESG</sequence>
<dbReference type="PROSITE" id="PS50142">
    <property type="entry name" value="RNASE_3_2"/>
    <property type="match status" value="1"/>
</dbReference>
<evidence type="ECO:0000256" key="2">
    <source>
        <dbReference type="SAM" id="MobiDB-lite"/>
    </source>
</evidence>
<name>A0AAV1I7S4_9CHLO</name>
<evidence type="ECO:0000256" key="1">
    <source>
        <dbReference type="ARBA" id="ARBA00022801"/>
    </source>
</evidence>
<dbReference type="GO" id="GO:0006396">
    <property type="term" value="P:RNA processing"/>
    <property type="evidence" value="ECO:0007669"/>
    <property type="project" value="InterPro"/>
</dbReference>
<dbReference type="PANTHER" id="PTHR14950:SF37">
    <property type="entry name" value="ENDORIBONUCLEASE DICER"/>
    <property type="match status" value="1"/>
</dbReference>
<proteinExistence type="predicted"/>
<dbReference type="InterPro" id="IPR000999">
    <property type="entry name" value="RNase_III_dom"/>
</dbReference>
<keyword evidence="1" id="KW-0378">Hydrolase</keyword>
<dbReference type="AlphaFoldDB" id="A0AAV1I7S4"/>
<comment type="caution">
    <text evidence="4">The sequence shown here is derived from an EMBL/GenBank/DDBJ whole genome shotgun (WGS) entry which is preliminary data.</text>
</comment>
<organism evidence="4 5">
    <name type="scientific">Coccomyxa viridis</name>
    <dbReference type="NCBI Taxonomy" id="1274662"/>
    <lineage>
        <taxon>Eukaryota</taxon>
        <taxon>Viridiplantae</taxon>
        <taxon>Chlorophyta</taxon>
        <taxon>core chlorophytes</taxon>
        <taxon>Trebouxiophyceae</taxon>
        <taxon>Trebouxiophyceae incertae sedis</taxon>
        <taxon>Coccomyxaceae</taxon>
        <taxon>Coccomyxa</taxon>
    </lineage>
</organism>
<evidence type="ECO:0000313" key="5">
    <source>
        <dbReference type="Proteomes" id="UP001314263"/>
    </source>
</evidence>
<reference evidence="4 5" key="1">
    <citation type="submission" date="2023-10" db="EMBL/GenBank/DDBJ databases">
        <authorList>
            <person name="Maclean D."/>
            <person name="Macfadyen A."/>
        </authorList>
    </citation>
    <scope>NUCLEOTIDE SEQUENCE [LARGE SCALE GENOMIC DNA]</scope>
</reference>
<gene>
    <name evidence="4" type="ORF">CVIRNUC_005283</name>
</gene>
<feature type="compositionally biased region" description="Basic residues" evidence="2">
    <location>
        <begin position="172"/>
        <end position="181"/>
    </location>
</feature>